<evidence type="ECO:0000313" key="1">
    <source>
        <dbReference type="EMBL" id="GFY81663.1"/>
    </source>
</evidence>
<name>A0A7J0E577_9ERIC</name>
<proteinExistence type="predicted"/>
<gene>
    <name evidence="1" type="ORF">Acr_01g0014710</name>
</gene>
<dbReference type="AlphaFoldDB" id="A0A7J0E577"/>
<dbReference type="Proteomes" id="UP000585474">
    <property type="component" value="Unassembled WGS sequence"/>
</dbReference>
<sequence>MFVESCGCPRWSPTQHHPISGAFLREESPLEKAETTLRKLKKEIERSPVVRLGKGMMGGALILGEIPALPPFSKALCPEALHMAPSGGPR</sequence>
<reference evidence="1 2" key="1">
    <citation type="submission" date="2019-07" db="EMBL/GenBank/DDBJ databases">
        <title>De Novo Assembly of kiwifruit Actinidia rufa.</title>
        <authorList>
            <person name="Sugita-Konishi S."/>
            <person name="Sato K."/>
            <person name="Mori E."/>
            <person name="Abe Y."/>
            <person name="Kisaki G."/>
            <person name="Hamano K."/>
            <person name="Suezawa K."/>
            <person name="Otani M."/>
            <person name="Fukuda T."/>
            <person name="Manabe T."/>
            <person name="Gomi K."/>
            <person name="Tabuchi M."/>
            <person name="Akimitsu K."/>
            <person name="Kataoka I."/>
        </authorList>
    </citation>
    <scope>NUCLEOTIDE SEQUENCE [LARGE SCALE GENOMIC DNA]</scope>
    <source>
        <strain evidence="2">cv. Fuchu</strain>
    </source>
</reference>
<evidence type="ECO:0000313" key="2">
    <source>
        <dbReference type="Proteomes" id="UP000585474"/>
    </source>
</evidence>
<accession>A0A7J0E577</accession>
<dbReference type="EMBL" id="BJWL01000001">
    <property type="protein sequence ID" value="GFY81663.1"/>
    <property type="molecule type" value="Genomic_DNA"/>
</dbReference>
<organism evidence="1 2">
    <name type="scientific">Actinidia rufa</name>
    <dbReference type="NCBI Taxonomy" id="165716"/>
    <lineage>
        <taxon>Eukaryota</taxon>
        <taxon>Viridiplantae</taxon>
        <taxon>Streptophyta</taxon>
        <taxon>Embryophyta</taxon>
        <taxon>Tracheophyta</taxon>
        <taxon>Spermatophyta</taxon>
        <taxon>Magnoliopsida</taxon>
        <taxon>eudicotyledons</taxon>
        <taxon>Gunneridae</taxon>
        <taxon>Pentapetalae</taxon>
        <taxon>asterids</taxon>
        <taxon>Ericales</taxon>
        <taxon>Actinidiaceae</taxon>
        <taxon>Actinidia</taxon>
    </lineage>
</organism>
<protein>
    <submittedName>
        <fullName evidence="1">Uncharacterized protein</fullName>
    </submittedName>
</protein>
<keyword evidence="2" id="KW-1185">Reference proteome</keyword>
<comment type="caution">
    <text evidence="1">The sequence shown here is derived from an EMBL/GenBank/DDBJ whole genome shotgun (WGS) entry which is preliminary data.</text>
</comment>